<accession>A0ABZ2C8B5</accession>
<dbReference type="Pfam" id="PF00158">
    <property type="entry name" value="Sigma54_activat"/>
    <property type="match status" value="1"/>
</dbReference>
<dbReference type="PRINTS" id="PR01590">
    <property type="entry name" value="HTHFIS"/>
</dbReference>
<dbReference type="InterPro" id="IPR025944">
    <property type="entry name" value="Sigma_54_int_dom_CS"/>
</dbReference>
<dbReference type="Gene3D" id="3.40.50.300">
    <property type="entry name" value="P-loop containing nucleotide triphosphate hydrolases"/>
    <property type="match status" value="1"/>
</dbReference>
<evidence type="ECO:0000256" key="1">
    <source>
        <dbReference type="ARBA" id="ARBA00022741"/>
    </source>
</evidence>
<dbReference type="Pfam" id="PF25601">
    <property type="entry name" value="AAA_lid_14"/>
    <property type="match status" value="1"/>
</dbReference>
<evidence type="ECO:0000256" key="4">
    <source>
        <dbReference type="ARBA" id="ARBA00023125"/>
    </source>
</evidence>
<dbReference type="InterPro" id="IPR027417">
    <property type="entry name" value="P-loop_NTPase"/>
</dbReference>
<dbReference type="Pfam" id="PF01590">
    <property type="entry name" value="GAF"/>
    <property type="match status" value="1"/>
</dbReference>
<dbReference type="Gene3D" id="1.10.10.60">
    <property type="entry name" value="Homeodomain-like"/>
    <property type="match status" value="1"/>
</dbReference>
<keyword evidence="4" id="KW-0238">DNA-binding</keyword>
<evidence type="ECO:0000256" key="3">
    <source>
        <dbReference type="ARBA" id="ARBA00023015"/>
    </source>
</evidence>
<dbReference type="InterPro" id="IPR058031">
    <property type="entry name" value="AAA_lid_NorR"/>
</dbReference>
<evidence type="ECO:0000313" key="7">
    <source>
        <dbReference type="EMBL" id="WVX79276.1"/>
    </source>
</evidence>
<keyword evidence="2" id="KW-0067">ATP-binding</keyword>
<name>A0ABZ2C8B5_9BACI</name>
<dbReference type="InterPro" id="IPR009057">
    <property type="entry name" value="Homeodomain-like_sf"/>
</dbReference>
<evidence type="ECO:0000256" key="5">
    <source>
        <dbReference type="ARBA" id="ARBA00023163"/>
    </source>
</evidence>
<gene>
    <name evidence="7" type="ORF">R4Z09_18440</name>
</gene>
<dbReference type="SUPFAM" id="SSF46689">
    <property type="entry name" value="Homeodomain-like"/>
    <property type="match status" value="1"/>
</dbReference>
<keyword evidence="8" id="KW-1185">Reference proteome</keyword>
<protein>
    <submittedName>
        <fullName evidence="7">Sigma 54-interacting transcriptional regulator</fullName>
    </submittedName>
</protein>
<dbReference type="Gene3D" id="3.30.450.40">
    <property type="match status" value="1"/>
</dbReference>
<dbReference type="EMBL" id="CP137640">
    <property type="protein sequence ID" value="WVX79276.1"/>
    <property type="molecule type" value="Genomic_DNA"/>
</dbReference>
<evidence type="ECO:0000259" key="6">
    <source>
        <dbReference type="PROSITE" id="PS50045"/>
    </source>
</evidence>
<organism evidence="7 8">
    <name type="scientific">Niallia oryzisoli</name>
    <dbReference type="NCBI Taxonomy" id="1737571"/>
    <lineage>
        <taxon>Bacteria</taxon>
        <taxon>Bacillati</taxon>
        <taxon>Bacillota</taxon>
        <taxon>Bacilli</taxon>
        <taxon>Bacillales</taxon>
        <taxon>Bacillaceae</taxon>
        <taxon>Niallia</taxon>
    </lineage>
</organism>
<dbReference type="InterPro" id="IPR025943">
    <property type="entry name" value="Sigma_54_int_dom_ATP-bd_2"/>
</dbReference>
<dbReference type="SMART" id="SM00382">
    <property type="entry name" value="AAA"/>
    <property type="match status" value="1"/>
</dbReference>
<dbReference type="CDD" id="cd00009">
    <property type="entry name" value="AAA"/>
    <property type="match status" value="1"/>
</dbReference>
<dbReference type="PROSITE" id="PS00676">
    <property type="entry name" value="SIGMA54_INTERACT_2"/>
    <property type="match status" value="1"/>
</dbReference>
<dbReference type="RefSeq" id="WP_338448210.1">
    <property type="nucleotide sequence ID" value="NZ_CP137640.1"/>
</dbReference>
<dbReference type="PROSITE" id="PS00688">
    <property type="entry name" value="SIGMA54_INTERACT_3"/>
    <property type="match status" value="1"/>
</dbReference>
<dbReference type="PROSITE" id="PS00675">
    <property type="entry name" value="SIGMA54_INTERACT_1"/>
    <property type="match status" value="1"/>
</dbReference>
<keyword evidence="1" id="KW-0547">Nucleotide-binding</keyword>
<dbReference type="SUPFAM" id="SSF52540">
    <property type="entry name" value="P-loop containing nucleoside triphosphate hydrolases"/>
    <property type="match status" value="1"/>
</dbReference>
<dbReference type="InterPro" id="IPR029016">
    <property type="entry name" value="GAF-like_dom_sf"/>
</dbReference>
<dbReference type="Pfam" id="PF02954">
    <property type="entry name" value="HTH_8"/>
    <property type="match status" value="1"/>
</dbReference>
<evidence type="ECO:0000313" key="8">
    <source>
        <dbReference type="Proteomes" id="UP001357223"/>
    </source>
</evidence>
<dbReference type="InterPro" id="IPR003018">
    <property type="entry name" value="GAF"/>
</dbReference>
<dbReference type="InterPro" id="IPR025662">
    <property type="entry name" value="Sigma_54_int_dom_ATP-bd_1"/>
</dbReference>
<dbReference type="Gene3D" id="1.10.8.60">
    <property type="match status" value="1"/>
</dbReference>
<sequence>MDNPFLSIFSTQDLSNKVSEIKHKWETFITNPDNYESLENVVRREILHSWSRCQSIGINPEQRQARTALTSFELETLLSESDLYHAAKPIIDSIYDKLIGTGYLITLNDESGKMIYLKGEKDLIKKTEKINFLPGMDWSESAAGTNAIGTSIVSKMPIQVFSAEHFCEGFHPMTCSASPIFHPYTKNAIGAIDFTGFWPSTQPHTLGLAVSLAQMIEQQLLFIYQKKYKQLEEYYHQYTFKWKEHAVLVISNEAVLVNGDRTLMNTLHLKKEKTFDNHVKIQKLLQNPADFFKQAKGYQFIHLDPIIINHEEIGYLAIFQKTTGASSSMLAQSKDQQHQLIGESPEMKEILHKCRQIASVTTPILLTGETGTGKELIARYIHEVSSRSDKPFIAINCGAMQKELIGSELFGYESGTFTGGKKEGKKGKFEEANGGTIFLDEIGEMPLDMQVHLLRVLQEKEFTRLGSSKTIKIDVKVIAATHRNLEAMIEEGSFRSDLFFRLNVISFTIPSLSERKSDIIPISNHYLQLFTEKYHKPLSFRLTEKTKCFFLSYNWPGNIRELRNALEHAVIFSSSAEIEQWHLPDYLSNLPHQQSLVEAGHTSFSIMEKTEMEQIRKLLIQSKWNISAVAKELKMARSTLYRKLKKYHLKELSHVEIQ</sequence>
<keyword evidence="5" id="KW-0804">Transcription</keyword>
<evidence type="ECO:0000256" key="2">
    <source>
        <dbReference type="ARBA" id="ARBA00022840"/>
    </source>
</evidence>
<dbReference type="PANTHER" id="PTHR32071">
    <property type="entry name" value="TRANSCRIPTIONAL REGULATORY PROTEIN"/>
    <property type="match status" value="1"/>
</dbReference>
<proteinExistence type="predicted"/>
<feature type="domain" description="Sigma-54 factor interaction" evidence="6">
    <location>
        <begin position="340"/>
        <end position="571"/>
    </location>
</feature>
<reference evidence="7 8" key="1">
    <citation type="submission" date="2023-10" db="EMBL/GenBank/DDBJ databases">
        <title>Niallia locisalis sp.nov. isolated from a salt pond sample.</title>
        <authorList>
            <person name="Li X.-J."/>
            <person name="Dong L."/>
        </authorList>
    </citation>
    <scope>NUCLEOTIDE SEQUENCE [LARGE SCALE GENOMIC DNA]</scope>
    <source>
        <strain evidence="7 8">DSM 29761</strain>
    </source>
</reference>
<dbReference type="InterPro" id="IPR002078">
    <property type="entry name" value="Sigma_54_int"/>
</dbReference>
<dbReference type="PROSITE" id="PS50045">
    <property type="entry name" value="SIGMA54_INTERACT_4"/>
    <property type="match status" value="1"/>
</dbReference>
<keyword evidence="3" id="KW-0805">Transcription regulation</keyword>
<dbReference type="Proteomes" id="UP001357223">
    <property type="component" value="Chromosome"/>
</dbReference>
<dbReference type="InterPro" id="IPR002197">
    <property type="entry name" value="HTH_Fis"/>
</dbReference>
<dbReference type="InterPro" id="IPR003593">
    <property type="entry name" value="AAA+_ATPase"/>
</dbReference>